<evidence type="ECO:0000313" key="3">
    <source>
        <dbReference type="EMBL" id="MCP2332722.1"/>
    </source>
</evidence>
<name>A0ABT1JJP8_ACTCY</name>
<keyword evidence="2" id="KW-0472">Membrane</keyword>
<dbReference type="Pfam" id="PF07332">
    <property type="entry name" value="Phage_holin_3_6"/>
    <property type="match status" value="1"/>
</dbReference>
<gene>
    <name evidence="3" type="ORF">G443_002992</name>
</gene>
<feature type="region of interest" description="Disordered" evidence="1">
    <location>
        <begin position="1"/>
        <end position="35"/>
    </location>
</feature>
<dbReference type="RefSeq" id="WP_030226157.1">
    <property type="nucleotide sequence ID" value="NZ_AUBJ02000001.1"/>
</dbReference>
<keyword evidence="2" id="KW-0812">Transmembrane</keyword>
<evidence type="ECO:0000256" key="1">
    <source>
        <dbReference type="SAM" id="MobiDB-lite"/>
    </source>
</evidence>
<evidence type="ECO:0000256" key="2">
    <source>
        <dbReference type="SAM" id="Phobius"/>
    </source>
</evidence>
<dbReference type="InterPro" id="IPR009937">
    <property type="entry name" value="Phage_holin_3_6"/>
</dbReference>
<reference evidence="3 4" key="1">
    <citation type="submission" date="2013-07" db="EMBL/GenBank/DDBJ databases">
        <authorList>
            <consortium name="DOE Joint Genome Institute"/>
            <person name="Reeve W."/>
            <person name="Huntemann M."/>
            <person name="Han J."/>
            <person name="Chen A."/>
            <person name="Kyrpides N."/>
            <person name="Mavromatis K."/>
            <person name="Markowitz V."/>
            <person name="Palaniappan K."/>
            <person name="Ivanova N."/>
            <person name="Schaumberg A."/>
            <person name="Pati A."/>
            <person name="Liolios K."/>
            <person name="Nordberg H.P."/>
            <person name="Cantor M.N."/>
            <person name="Hua S.X."/>
            <person name="Woyke T."/>
        </authorList>
    </citation>
    <scope>NUCLEOTIDE SEQUENCE [LARGE SCALE GENOMIC DNA]</scope>
    <source>
        <strain evidence="3 4">DSM 43889</strain>
    </source>
</reference>
<accession>A0ABT1JJP8</accession>
<keyword evidence="2" id="KW-1133">Transmembrane helix</keyword>
<organism evidence="3 4">
    <name type="scientific">Actinoalloteichus caeruleus DSM 43889</name>
    <dbReference type="NCBI Taxonomy" id="1120930"/>
    <lineage>
        <taxon>Bacteria</taxon>
        <taxon>Bacillati</taxon>
        <taxon>Actinomycetota</taxon>
        <taxon>Actinomycetes</taxon>
        <taxon>Pseudonocardiales</taxon>
        <taxon>Pseudonocardiaceae</taxon>
        <taxon>Actinoalloteichus</taxon>
        <taxon>Actinoalloteichus cyanogriseus</taxon>
    </lineage>
</organism>
<comment type="caution">
    <text evidence="3">The sequence shown here is derived from an EMBL/GenBank/DDBJ whole genome shotgun (WGS) entry which is preliminary data.</text>
</comment>
<dbReference type="Proteomes" id="UP000791080">
    <property type="component" value="Unassembled WGS sequence"/>
</dbReference>
<proteinExistence type="predicted"/>
<sequence length="170" mass="18655">MSSAGHHSNGRWDGEGTPPIPSIPLSEDDRTDGAAGEKSIGNLVRQATVHMSTLIRAEVELAKQEITAEVKKGLRGSVYFVLALTVLAFSSFFLFFTFAELLAVWLPRWAGFGIVFLLMLLVAGFLAYKGYRRVRSIRKPERTISTVRETAAGFSGHRDRLDGGDPDRTG</sequence>
<feature type="transmembrane region" description="Helical" evidence="2">
    <location>
        <begin position="109"/>
        <end position="128"/>
    </location>
</feature>
<feature type="transmembrane region" description="Helical" evidence="2">
    <location>
        <begin position="78"/>
        <end position="103"/>
    </location>
</feature>
<keyword evidence="4" id="KW-1185">Reference proteome</keyword>
<protein>
    <submittedName>
        <fullName evidence="3">Holin-X, holin superfamily III</fullName>
    </submittedName>
</protein>
<reference evidence="3 4" key="2">
    <citation type="submission" date="2022-06" db="EMBL/GenBank/DDBJ databases">
        <title>Genomic Encyclopedia of Type Strains, Phase I: the one thousand microbial genomes (KMG-I) project.</title>
        <authorList>
            <person name="Kyrpides N."/>
        </authorList>
    </citation>
    <scope>NUCLEOTIDE SEQUENCE [LARGE SCALE GENOMIC DNA]</scope>
    <source>
        <strain evidence="3 4">DSM 43889</strain>
    </source>
</reference>
<dbReference type="EMBL" id="AUBJ02000001">
    <property type="protein sequence ID" value="MCP2332722.1"/>
    <property type="molecule type" value="Genomic_DNA"/>
</dbReference>
<evidence type="ECO:0000313" key="4">
    <source>
        <dbReference type="Proteomes" id="UP000791080"/>
    </source>
</evidence>